<dbReference type="InterPro" id="IPR057684">
    <property type="entry name" value="DUF7924"/>
</dbReference>
<feature type="compositionally biased region" description="Basic and acidic residues" evidence="1">
    <location>
        <begin position="150"/>
        <end position="161"/>
    </location>
</feature>
<evidence type="ECO:0000256" key="1">
    <source>
        <dbReference type="SAM" id="MobiDB-lite"/>
    </source>
</evidence>
<evidence type="ECO:0000259" key="2">
    <source>
        <dbReference type="Pfam" id="PF25545"/>
    </source>
</evidence>
<feature type="region of interest" description="Disordered" evidence="1">
    <location>
        <begin position="489"/>
        <end position="508"/>
    </location>
</feature>
<dbReference type="EMBL" id="JASNWA010000008">
    <property type="protein sequence ID" value="KAK3170823.1"/>
    <property type="molecule type" value="Genomic_DNA"/>
</dbReference>
<dbReference type="PANTHER" id="PTHR42470:SF2">
    <property type="match status" value="1"/>
</dbReference>
<evidence type="ECO:0000313" key="3">
    <source>
        <dbReference type="EMBL" id="KAK3170823.1"/>
    </source>
</evidence>
<protein>
    <recommendedName>
        <fullName evidence="2">DUF7924 domain-containing protein</fullName>
    </recommendedName>
</protein>
<feature type="compositionally biased region" description="Low complexity" evidence="1">
    <location>
        <begin position="51"/>
        <end position="66"/>
    </location>
</feature>
<proteinExistence type="predicted"/>
<feature type="compositionally biased region" description="Basic and acidic residues" evidence="1">
    <location>
        <begin position="79"/>
        <end position="92"/>
    </location>
</feature>
<feature type="region of interest" description="Disordered" evidence="1">
    <location>
        <begin position="1"/>
        <end position="188"/>
    </location>
</feature>
<comment type="caution">
    <text evidence="3">The sequence shown here is derived from an EMBL/GenBank/DDBJ whole genome shotgun (WGS) entry which is preliminary data.</text>
</comment>
<dbReference type="PANTHER" id="PTHR42470">
    <property type="entry name" value="VAST DOMAIN-CONTAINING PROTEIN"/>
    <property type="match status" value="1"/>
</dbReference>
<feature type="compositionally biased region" description="Basic and acidic residues" evidence="1">
    <location>
        <begin position="1"/>
        <end position="10"/>
    </location>
</feature>
<organism evidence="3 4">
    <name type="scientific">Lepraria neglecta</name>
    <dbReference type="NCBI Taxonomy" id="209136"/>
    <lineage>
        <taxon>Eukaryota</taxon>
        <taxon>Fungi</taxon>
        <taxon>Dikarya</taxon>
        <taxon>Ascomycota</taxon>
        <taxon>Pezizomycotina</taxon>
        <taxon>Lecanoromycetes</taxon>
        <taxon>OSLEUM clade</taxon>
        <taxon>Lecanoromycetidae</taxon>
        <taxon>Lecanorales</taxon>
        <taxon>Lecanorineae</taxon>
        <taxon>Stereocaulaceae</taxon>
        <taxon>Lepraria</taxon>
    </lineage>
</organism>
<dbReference type="AlphaFoldDB" id="A0AAD9Z537"/>
<name>A0AAD9Z537_9LECA</name>
<feature type="region of interest" description="Disordered" evidence="1">
    <location>
        <begin position="539"/>
        <end position="568"/>
    </location>
</feature>
<dbReference type="Pfam" id="PF25545">
    <property type="entry name" value="DUF7924"/>
    <property type="match status" value="1"/>
</dbReference>
<keyword evidence="4" id="KW-1185">Reference proteome</keyword>
<gene>
    <name evidence="3" type="ORF">OEA41_002907</name>
</gene>
<sequence>MRSAQRDGVKRSHSVVKRNPPPSVRKSRRLQERAGQQKLTRGVIEPKHLLPSPSSSNIPSTEISGSPHSLLPPASLTKRTYESCRTRPEVGAKRKRQHEPGHLTGQDPHEPIPKRARTQSPEESRRETERQTEKDDKNYPPIKYWAENGHWPKEFLERDPNMSDPLSKKRSRSTSYTQSVKDGDNPRAYTPKYEEVLAKAGIFMNAHQRQATPSNDCQRLCDDLLSSEYDPPDRSLFHGDLFWTVLDRVHARNESRVCRDVMPSIVPSAELLYLHGSDHLEHLTEELNAEWTKCSTLAGPQPKPDFCVGLMSSALTEEEILKLKSYTAPNRATLVTENLYFPFLMCEVKCGEQALNRADRQNAHSGSIAVNALVQLYRAVPQIDNPHYEKRASSRVEELNRKILAFSISHDHSMVKIYGHYAIIDGDKETFYRHAIHSFDFTALHGKERWTTYNFTRKVYDKFGPLHLKRIQSAIAQLPYPSSESFASNISINADPEGDSHGIATSAPLSQGTASFKRPALPPTLKLQQENDRLRDQIDMLIKQQQQQQQQQREQSSKLEEKNKEQMEQYKDIIKLLKEQRS</sequence>
<reference evidence="3" key="1">
    <citation type="submission" date="2022-11" db="EMBL/GenBank/DDBJ databases">
        <title>Chromosomal genome sequence assembly and mating type (MAT) locus characterization of the leprose asexual lichenized fungus Lepraria neglecta (Nyl.) Erichsen.</title>
        <authorList>
            <person name="Allen J.L."/>
            <person name="Pfeffer B."/>
        </authorList>
    </citation>
    <scope>NUCLEOTIDE SEQUENCE</scope>
    <source>
        <strain evidence="3">Allen 5258</strain>
    </source>
</reference>
<feature type="compositionally biased region" description="Basic and acidic residues" evidence="1">
    <location>
        <begin position="120"/>
        <end position="138"/>
    </location>
</feature>
<dbReference type="Proteomes" id="UP001276659">
    <property type="component" value="Unassembled WGS sequence"/>
</dbReference>
<feature type="domain" description="DUF7924" evidence="2">
    <location>
        <begin position="244"/>
        <end position="475"/>
    </location>
</feature>
<feature type="compositionally biased region" description="Basic and acidic residues" evidence="1">
    <location>
        <begin position="555"/>
        <end position="568"/>
    </location>
</feature>
<accession>A0AAD9Z537</accession>
<evidence type="ECO:0000313" key="4">
    <source>
        <dbReference type="Proteomes" id="UP001276659"/>
    </source>
</evidence>